<feature type="transmembrane region" description="Helical" evidence="6">
    <location>
        <begin position="6"/>
        <end position="29"/>
    </location>
</feature>
<protein>
    <submittedName>
        <fullName evidence="8">Protein cornichon homolog 1 isoform X1</fullName>
    </submittedName>
</protein>
<dbReference type="OrthoDB" id="434393at2759"/>
<accession>A0A1S3B5Z0</accession>
<dbReference type="SMR" id="A0A1S3B5Z0"/>
<reference evidence="8" key="1">
    <citation type="submission" date="2025-08" db="UniProtKB">
        <authorList>
            <consortium name="RefSeq"/>
        </authorList>
    </citation>
    <scope>IDENTIFICATION</scope>
    <source>
        <tissue evidence="8">Stem</tissue>
    </source>
</reference>
<evidence type="ECO:0000256" key="6">
    <source>
        <dbReference type="SAM" id="Phobius"/>
    </source>
</evidence>
<organism evidence="7 8">
    <name type="scientific">Cucumis melo</name>
    <name type="common">Muskmelon</name>
    <dbReference type="NCBI Taxonomy" id="3656"/>
    <lineage>
        <taxon>Eukaryota</taxon>
        <taxon>Viridiplantae</taxon>
        <taxon>Streptophyta</taxon>
        <taxon>Embryophyta</taxon>
        <taxon>Tracheophyta</taxon>
        <taxon>Spermatophyta</taxon>
        <taxon>Magnoliopsida</taxon>
        <taxon>eudicotyledons</taxon>
        <taxon>Gunneridae</taxon>
        <taxon>Pentapetalae</taxon>
        <taxon>rosids</taxon>
        <taxon>fabids</taxon>
        <taxon>Cucurbitales</taxon>
        <taxon>Cucurbitaceae</taxon>
        <taxon>Benincaseae</taxon>
        <taxon>Cucumis</taxon>
    </lineage>
</organism>
<dbReference type="FunCoup" id="A0A1S3B5Z0">
    <property type="interactions" value="2483"/>
</dbReference>
<dbReference type="InParanoid" id="A0A1S3B5Z0"/>
<dbReference type="GO" id="GO:0016020">
    <property type="term" value="C:membrane"/>
    <property type="evidence" value="ECO:0007669"/>
    <property type="project" value="UniProtKB-SubCell"/>
</dbReference>
<keyword evidence="4 6" id="KW-1133">Transmembrane helix</keyword>
<evidence type="ECO:0000256" key="5">
    <source>
        <dbReference type="ARBA" id="ARBA00023136"/>
    </source>
</evidence>
<evidence type="ECO:0000256" key="4">
    <source>
        <dbReference type="ARBA" id="ARBA00022989"/>
    </source>
</evidence>
<evidence type="ECO:0000256" key="1">
    <source>
        <dbReference type="ARBA" id="ARBA00004141"/>
    </source>
</evidence>
<dbReference type="InterPro" id="IPR003377">
    <property type="entry name" value="Cornichon"/>
</dbReference>
<evidence type="ECO:0000313" key="7">
    <source>
        <dbReference type="Proteomes" id="UP001652600"/>
    </source>
</evidence>
<comment type="subcellular location">
    <subcellularLocation>
        <location evidence="1">Membrane</location>
        <topology evidence="1">Multi-pass membrane protein</topology>
    </subcellularLocation>
</comment>
<dbReference type="Proteomes" id="UP001652600">
    <property type="component" value="Chromosome 8"/>
</dbReference>
<sequence>MAWNLIFWFISFCFNIALLVLNFYQLLVLTDLEADYLNIYDSSSRINKLVLPEFLVQGVFCSLFLFTGHWFMFLITVPVTCYHINLFLKREHLIDVTEVFRALKREKYFRLAKLIFYLLLFLIVIFRIIMVAEMKSVFDSAPEDIDIRSSVLEY</sequence>
<feature type="transmembrane region" description="Helical" evidence="6">
    <location>
        <begin position="108"/>
        <end position="130"/>
    </location>
</feature>
<evidence type="ECO:0000256" key="3">
    <source>
        <dbReference type="ARBA" id="ARBA00022692"/>
    </source>
</evidence>
<dbReference type="eggNOG" id="KOG2729">
    <property type="taxonomic scope" value="Eukaryota"/>
</dbReference>
<dbReference type="GeneID" id="103486176"/>
<keyword evidence="3 6" id="KW-0812">Transmembrane</keyword>
<comment type="similarity">
    <text evidence="2">Belongs to the cornichon family.</text>
</comment>
<dbReference type="Pfam" id="PF03311">
    <property type="entry name" value="Cornichon"/>
    <property type="match status" value="1"/>
</dbReference>
<gene>
    <name evidence="8" type="primary">LOC103486176</name>
</gene>
<keyword evidence="7" id="KW-1185">Reference proteome</keyword>
<name>A0A1S3B5Z0_CUCME</name>
<evidence type="ECO:0000256" key="2">
    <source>
        <dbReference type="ARBA" id="ARBA00010095"/>
    </source>
</evidence>
<dbReference type="GO" id="GO:0016192">
    <property type="term" value="P:vesicle-mediated transport"/>
    <property type="evidence" value="ECO:0007669"/>
    <property type="project" value="InterPro"/>
</dbReference>
<evidence type="ECO:0000313" key="8">
    <source>
        <dbReference type="RefSeq" id="XP_008442268.1"/>
    </source>
</evidence>
<dbReference type="PANTHER" id="PTHR12290">
    <property type="entry name" value="CORNICHON-RELATED"/>
    <property type="match status" value="1"/>
</dbReference>
<dbReference type="KEGG" id="cmo:103486176"/>
<dbReference type="AlphaFoldDB" id="A0A1S3B5Z0"/>
<keyword evidence="5 6" id="KW-0472">Membrane</keyword>
<proteinExistence type="inferred from homology"/>
<feature type="transmembrane region" description="Helical" evidence="6">
    <location>
        <begin position="71"/>
        <end position="88"/>
    </location>
</feature>
<dbReference type="RefSeq" id="XP_008442268.1">
    <property type="nucleotide sequence ID" value="XM_008444046.3"/>
</dbReference>
<dbReference type="SMART" id="SM01398">
    <property type="entry name" value="Cornichon"/>
    <property type="match status" value="1"/>
</dbReference>